<evidence type="ECO:0000256" key="3">
    <source>
        <dbReference type="ARBA" id="ARBA00022692"/>
    </source>
</evidence>
<keyword evidence="6 8" id="KW-0129">CBS domain</keyword>
<evidence type="ECO:0000259" key="11">
    <source>
        <dbReference type="PROSITE" id="PS51371"/>
    </source>
</evidence>
<dbReference type="Pfam" id="PF01595">
    <property type="entry name" value="CNNM"/>
    <property type="match status" value="1"/>
</dbReference>
<evidence type="ECO:0000256" key="9">
    <source>
        <dbReference type="PROSITE-ProRule" id="PRU01193"/>
    </source>
</evidence>
<dbReference type="Pfam" id="PF00571">
    <property type="entry name" value="CBS"/>
    <property type="match status" value="2"/>
</dbReference>
<dbReference type="AlphaFoldDB" id="A0A932A8C7"/>
<dbReference type="InterPro" id="IPR000644">
    <property type="entry name" value="CBS_dom"/>
</dbReference>
<dbReference type="InterPro" id="IPR036318">
    <property type="entry name" value="FAD-bd_PCMH-like_sf"/>
</dbReference>
<dbReference type="PANTHER" id="PTHR43099">
    <property type="entry name" value="UPF0053 PROTEIN YRKA"/>
    <property type="match status" value="1"/>
</dbReference>
<dbReference type="SMART" id="SM00116">
    <property type="entry name" value="CBS"/>
    <property type="match status" value="2"/>
</dbReference>
<accession>A0A932A8C7</accession>
<comment type="caution">
    <text evidence="13">The sequence shown here is derived from an EMBL/GenBank/DDBJ whole genome shotgun (WGS) entry which is preliminary data.</text>
</comment>
<sequence length="453" mass="50246">MLTLALLKVFTVILLVAVNAFFVAAEYAIVSVRDSRIETLIQQRRIGARTVQKLHRNLDEVLLANQFGVTIASLGLGWVGEVQLAAMLMPVFERMPHAAYYAHGIAATIAFVVITYLHVILGEVVPKSLALQRAERVALAVAGPMEVFLTLSHPLLAVMKRSSRLVLRAFGSKEGREGSMHSVEELKLVVTASRRVGLLPALQEDMIHRVLELENLTVREIMVPRPDIFSLPADMALDEAIARVVEEQHSRVPVYDPLRGPEHIVGVLYSKDVSRLMHVKLTKGQMQAAMASSLKVKHIMRDVLFVPETKPVSELLLEFKQRRRHLAVVVDEFGSTAGVVTVEDALEQIVGEIEDEFDVAEQPVLALGATTFVLDGAENIRDLEVHHQLSLPRDEGFETLAGFVLAQLQRIPKVGDSFVFDGRRFTVLQMEDHRIAKVKVELEPQPLATAGDD</sequence>
<evidence type="ECO:0000256" key="5">
    <source>
        <dbReference type="ARBA" id="ARBA00022989"/>
    </source>
</evidence>
<keyword evidence="5 9" id="KW-1133">Transmembrane helix</keyword>
<evidence type="ECO:0000256" key="6">
    <source>
        <dbReference type="ARBA" id="ARBA00023122"/>
    </source>
</evidence>
<evidence type="ECO:0000256" key="10">
    <source>
        <dbReference type="SAM" id="Phobius"/>
    </source>
</evidence>
<reference evidence="13" key="1">
    <citation type="submission" date="2020-07" db="EMBL/GenBank/DDBJ databases">
        <title>Huge and variable diversity of episymbiotic CPR bacteria and DPANN archaea in groundwater ecosystems.</title>
        <authorList>
            <person name="He C.Y."/>
            <person name="Keren R."/>
            <person name="Whittaker M."/>
            <person name="Farag I.F."/>
            <person name="Doudna J."/>
            <person name="Cate J.H.D."/>
            <person name="Banfield J.F."/>
        </authorList>
    </citation>
    <scope>NUCLEOTIDE SEQUENCE</scope>
    <source>
        <strain evidence="13">NC_groundwater_580_Pr5_B-0.1um_64_19</strain>
    </source>
</reference>
<feature type="domain" description="CBS" evidence="11">
    <location>
        <begin position="222"/>
        <end position="284"/>
    </location>
</feature>
<dbReference type="Proteomes" id="UP000779809">
    <property type="component" value="Unassembled WGS sequence"/>
</dbReference>
<evidence type="ECO:0000313" key="13">
    <source>
        <dbReference type="EMBL" id="MBI2678591.1"/>
    </source>
</evidence>
<dbReference type="PANTHER" id="PTHR43099:SF5">
    <property type="entry name" value="HLYC_CORC FAMILY TRANSPORTER"/>
    <property type="match status" value="1"/>
</dbReference>
<feature type="domain" description="CNNM transmembrane" evidence="12">
    <location>
        <begin position="1"/>
        <end position="203"/>
    </location>
</feature>
<feature type="transmembrane region" description="Helical" evidence="10">
    <location>
        <begin position="6"/>
        <end position="30"/>
    </location>
</feature>
<proteinExistence type="predicted"/>
<dbReference type="InterPro" id="IPR005170">
    <property type="entry name" value="Transptr-assoc_dom"/>
</dbReference>
<gene>
    <name evidence="13" type="ORF">HYX28_07395</name>
</gene>
<evidence type="ECO:0000256" key="8">
    <source>
        <dbReference type="PROSITE-ProRule" id="PRU00703"/>
    </source>
</evidence>
<feature type="transmembrane region" description="Helical" evidence="10">
    <location>
        <begin position="61"/>
        <end position="80"/>
    </location>
</feature>
<dbReference type="GO" id="GO:0050660">
    <property type="term" value="F:flavin adenine dinucleotide binding"/>
    <property type="evidence" value="ECO:0007669"/>
    <property type="project" value="InterPro"/>
</dbReference>
<dbReference type="Gene3D" id="3.10.580.10">
    <property type="entry name" value="CBS-domain"/>
    <property type="match status" value="1"/>
</dbReference>
<feature type="domain" description="CBS" evidence="11">
    <location>
        <begin position="299"/>
        <end position="356"/>
    </location>
</feature>
<dbReference type="SUPFAM" id="SSF56176">
    <property type="entry name" value="FAD-binding/transporter-associated domain-like"/>
    <property type="match status" value="1"/>
</dbReference>
<protein>
    <submittedName>
        <fullName evidence="13">HlyC/CorC family transporter</fullName>
    </submittedName>
</protein>
<dbReference type="PROSITE" id="PS51371">
    <property type="entry name" value="CBS"/>
    <property type="match status" value="2"/>
</dbReference>
<dbReference type="SUPFAM" id="SSF54631">
    <property type="entry name" value="CBS-domain pair"/>
    <property type="match status" value="1"/>
</dbReference>
<dbReference type="InterPro" id="IPR002550">
    <property type="entry name" value="CNNM"/>
</dbReference>
<keyword evidence="2" id="KW-1003">Cell membrane</keyword>
<keyword evidence="4" id="KW-0677">Repeat</keyword>
<dbReference type="InterPro" id="IPR046342">
    <property type="entry name" value="CBS_dom_sf"/>
</dbReference>
<comment type="subcellular location">
    <subcellularLocation>
        <location evidence="1">Cell membrane</location>
        <topology evidence="1">Multi-pass membrane protein</topology>
    </subcellularLocation>
</comment>
<evidence type="ECO:0000256" key="2">
    <source>
        <dbReference type="ARBA" id="ARBA00022475"/>
    </source>
</evidence>
<dbReference type="CDD" id="cd04590">
    <property type="entry name" value="CBS_pair_CorC_HlyC_assoc"/>
    <property type="match status" value="1"/>
</dbReference>
<dbReference type="InterPro" id="IPR016169">
    <property type="entry name" value="FAD-bd_PCMH_sub2"/>
</dbReference>
<dbReference type="SMART" id="SM01091">
    <property type="entry name" value="CorC_HlyC"/>
    <property type="match status" value="1"/>
</dbReference>
<dbReference type="Pfam" id="PF03471">
    <property type="entry name" value="CorC_HlyC"/>
    <property type="match status" value="1"/>
</dbReference>
<evidence type="ECO:0000256" key="1">
    <source>
        <dbReference type="ARBA" id="ARBA00004651"/>
    </source>
</evidence>
<evidence type="ECO:0000256" key="4">
    <source>
        <dbReference type="ARBA" id="ARBA00022737"/>
    </source>
</evidence>
<dbReference type="InterPro" id="IPR051676">
    <property type="entry name" value="UPF0053_domain"/>
</dbReference>
<dbReference type="GO" id="GO:0005886">
    <property type="term" value="C:plasma membrane"/>
    <property type="evidence" value="ECO:0007669"/>
    <property type="project" value="UniProtKB-SubCell"/>
</dbReference>
<dbReference type="PROSITE" id="PS51846">
    <property type="entry name" value="CNNM"/>
    <property type="match status" value="1"/>
</dbReference>
<organism evidence="13 14">
    <name type="scientific">Candidatus Korobacter versatilis</name>
    <dbReference type="NCBI Taxonomy" id="658062"/>
    <lineage>
        <taxon>Bacteria</taxon>
        <taxon>Pseudomonadati</taxon>
        <taxon>Acidobacteriota</taxon>
        <taxon>Terriglobia</taxon>
        <taxon>Terriglobales</taxon>
        <taxon>Candidatus Korobacteraceae</taxon>
        <taxon>Candidatus Korobacter</taxon>
    </lineage>
</organism>
<evidence type="ECO:0000259" key="12">
    <source>
        <dbReference type="PROSITE" id="PS51846"/>
    </source>
</evidence>
<evidence type="ECO:0000256" key="7">
    <source>
        <dbReference type="ARBA" id="ARBA00023136"/>
    </source>
</evidence>
<dbReference type="InterPro" id="IPR044751">
    <property type="entry name" value="Ion_transp-like_CBS"/>
</dbReference>
<feature type="transmembrane region" description="Helical" evidence="10">
    <location>
        <begin position="137"/>
        <end position="159"/>
    </location>
</feature>
<dbReference type="FunFam" id="3.10.580.10:FF:000002">
    <property type="entry name" value="Magnesium/cobalt efflux protein CorC"/>
    <property type="match status" value="1"/>
</dbReference>
<evidence type="ECO:0000313" key="14">
    <source>
        <dbReference type="Proteomes" id="UP000779809"/>
    </source>
</evidence>
<dbReference type="EMBL" id="JACPNR010000009">
    <property type="protein sequence ID" value="MBI2678591.1"/>
    <property type="molecule type" value="Genomic_DNA"/>
</dbReference>
<name>A0A932A8C7_9BACT</name>
<feature type="transmembrane region" description="Helical" evidence="10">
    <location>
        <begin position="100"/>
        <end position="125"/>
    </location>
</feature>
<keyword evidence="3 9" id="KW-0812">Transmembrane</keyword>
<keyword evidence="7 9" id="KW-0472">Membrane</keyword>
<dbReference type="Gene3D" id="3.30.465.10">
    <property type="match status" value="1"/>
</dbReference>